<evidence type="ECO:0000259" key="4">
    <source>
        <dbReference type="PROSITE" id="PS51017"/>
    </source>
</evidence>
<feature type="region of interest" description="Disordered" evidence="3">
    <location>
        <begin position="1"/>
        <end position="21"/>
    </location>
</feature>
<dbReference type="PANTHER" id="PTHR31319">
    <property type="entry name" value="ZINC FINGER PROTEIN CONSTANS-LIKE 4"/>
    <property type="match status" value="1"/>
</dbReference>
<evidence type="ECO:0000313" key="6">
    <source>
        <dbReference type="Proteomes" id="UP001162131"/>
    </source>
</evidence>
<evidence type="ECO:0000256" key="2">
    <source>
        <dbReference type="ARBA" id="ARBA00023242"/>
    </source>
</evidence>
<dbReference type="InterPro" id="IPR045281">
    <property type="entry name" value="CONSTANS-like"/>
</dbReference>
<dbReference type="GO" id="GO:0005634">
    <property type="term" value="C:nucleus"/>
    <property type="evidence" value="ECO:0007669"/>
    <property type="project" value="UniProtKB-SubCell"/>
</dbReference>
<comment type="caution">
    <text evidence="5">The sequence shown here is derived from an EMBL/GenBank/DDBJ whole genome shotgun (WGS) entry which is preliminary data.</text>
</comment>
<feature type="region of interest" description="Disordered" evidence="3">
    <location>
        <begin position="64"/>
        <end position="93"/>
    </location>
</feature>
<feature type="compositionally biased region" description="Polar residues" evidence="3">
    <location>
        <begin position="64"/>
        <end position="77"/>
    </location>
</feature>
<dbReference type="Proteomes" id="UP001162131">
    <property type="component" value="Unassembled WGS sequence"/>
</dbReference>
<evidence type="ECO:0000256" key="3">
    <source>
        <dbReference type="SAM" id="MobiDB-lite"/>
    </source>
</evidence>
<evidence type="ECO:0000313" key="5">
    <source>
        <dbReference type="EMBL" id="CAG9328869.1"/>
    </source>
</evidence>
<reference evidence="5" key="1">
    <citation type="submission" date="2021-09" db="EMBL/GenBank/DDBJ databases">
        <authorList>
            <consortium name="AG Swart"/>
            <person name="Singh M."/>
            <person name="Singh A."/>
            <person name="Seah K."/>
            <person name="Emmerich C."/>
        </authorList>
    </citation>
    <scope>NUCLEOTIDE SEQUENCE</scope>
    <source>
        <strain evidence="5">ATCC30299</strain>
    </source>
</reference>
<accession>A0AAU9JUS2</accession>
<evidence type="ECO:0000256" key="1">
    <source>
        <dbReference type="ARBA" id="ARBA00004123"/>
    </source>
</evidence>
<dbReference type="EMBL" id="CAJZBQ010000046">
    <property type="protein sequence ID" value="CAG9328869.1"/>
    <property type="molecule type" value="Genomic_DNA"/>
</dbReference>
<dbReference type="PANTHER" id="PTHR31319:SF77">
    <property type="entry name" value="ZINC FINGER PROTEIN CONSTANS-LIKE 4"/>
    <property type="match status" value="1"/>
</dbReference>
<dbReference type="InterPro" id="IPR010402">
    <property type="entry name" value="CCT_domain"/>
</dbReference>
<dbReference type="Pfam" id="PF06203">
    <property type="entry name" value="CCT"/>
    <property type="match status" value="1"/>
</dbReference>
<name>A0AAU9JUS2_9CILI</name>
<sequence>MERTDNESFDELDMDTDGRFCDSPMGSPSFIDVLYETDPLFVLVPSDTLKLDIEDLPIIEPDSVQSDKASTAVSEGTSEGYDKQPTKSLSQENLSQYKEIPDFTIKRIGSLTLEERHLKVQKYLDKRQKRTWNKRINYDCRKRVADKRIRVKGRFVTKEQACLLLEEQKQMNAQMEIENNSPSQVSPN</sequence>
<gene>
    <name evidence="5" type="ORF">BSTOLATCC_MIC46853</name>
</gene>
<dbReference type="PROSITE" id="PS51017">
    <property type="entry name" value="CCT"/>
    <property type="match status" value="1"/>
</dbReference>
<keyword evidence="2" id="KW-0539">Nucleus</keyword>
<comment type="subcellular location">
    <subcellularLocation>
        <location evidence="1">Nucleus</location>
    </subcellularLocation>
</comment>
<protein>
    <recommendedName>
        <fullName evidence="4">CCT domain-containing protein</fullName>
    </recommendedName>
</protein>
<proteinExistence type="predicted"/>
<keyword evidence="6" id="KW-1185">Reference proteome</keyword>
<feature type="domain" description="CCT" evidence="4">
    <location>
        <begin position="116"/>
        <end position="158"/>
    </location>
</feature>
<organism evidence="5 6">
    <name type="scientific">Blepharisma stoltei</name>
    <dbReference type="NCBI Taxonomy" id="1481888"/>
    <lineage>
        <taxon>Eukaryota</taxon>
        <taxon>Sar</taxon>
        <taxon>Alveolata</taxon>
        <taxon>Ciliophora</taxon>
        <taxon>Postciliodesmatophora</taxon>
        <taxon>Heterotrichea</taxon>
        <taxon>Heterotrichida</taxon>
        <taxon>Blepharismidae</taxon>
        <taxon>Blepharisma</taxon>
    </lineage>
</organism>
<dbReference type="AlphaFoldDB" id="A0AAU9JUS2"/>